<evidence type="ECO:0000313" key="1">
    <source>
        <dbReference type="EMBL" id="CAB0003494.1"/>
    </source>
</evidence>
<protein>
    <submittedName>
        <fullName evidence="1">Uncharacterized protein</fullName>
    </submittedName>
</protein>
<sequence length="61" mass="6236">MAHRIRHGGQAVIGVIAEGAAMPGGIRHRVGPAQMIIRPAGFTSAGGKSGRSAGLYHRAYG</sequence>
<evidence type="ECO:0000313" key="2">
    <source>
        <dbReference type="Proteomes" id="UP000479000"/>
    </source>
</evidence>
<dbReference type="EMBL" id="CADCXU010013510">
    <property type="protein sequence ID" value="CAB0003494.1"/>
    <property type="molecule type" value="Genomic_DNA"/>
</dbReference>
<proteinExistence type="predicted"/>
<gene>
    <name evidence="1" type="ORF">NTEN_LOCUS9019</name>
</gene>
<organism evidence="1 2">
    <name type="scientific">Nesidiocoris tenuis</name>
    <dbReference type="NCBI Taxonomy" id="355587"/>
    <lineage>
        <taxon>Eukaryota</taxon>
        <taxon>Metazoa</taxon>
        <taxon>Ecdysozoa</taxon>
        <taxon>Arthropoda</taxon>
        <taxon>Hexapoda</taxon>
        <taxon>Insecta</taxon>
        <taxon>Pterygota</taxon>
        <taxon>Neoptera</taxon>
        <taxon>Paraneoptera</taxon>
        <taxon>Hemiptera</taxon>
        <taxon>Heteroptera</taxon>
        <taxon>Panheteroptera</taxon>
        <taxon>Cimicomorpha</taxon>
        <taxon>Miridae</taxon>
        <taxon>Dicyphina</taxon>
        <taxon>Nesidiocoris</taxon>
    </lineage>
</organism>
<name>A0A6H5GJE5_9HEMI</name>
<accession>A0A6H5GJE5</accession>
<feature type="non-terminal residue" evidence="1">
    <location>
        <position position="61"/>
    </location>
</feature>
<dbReference type="Proteomes" id="UP000479000">
    <property type="component" value="Unassembled WGS sequence"/>
</dbReference>
<reference evidence="1 2" key="1">
    <citation type="submission" date="2020-02" db="EMBL/GenBank/DDBJ databases">
        <authorList>
            <person name="Ferguson B K."/>
        </authorList>
    </citation>
    <scope>NUCLEOTIDE SEQUENCE [LARGE SCALE GENOMIC DNA]</scope>
</reference>
<keyword evidence="2" id="KW-1185">Reference proteome</keyword>
<dbReference type="AlphaFoldDB" id="A0A6H5GJE5"/>